<dbReference type="GeneID" id="40316150"/>
<dbReference type="SUPFAM" id="SSF55154">
    <property type="entry name" value="CYTH-like phosphatases"/>
    <property type="match status" value="1"/>
</dbReference>
<organism evidence="3 4">
    <name type="scientific">Trypanosoma conorhini</name>
    <dbReference type="NCBI Taxonomy" id="83891"/>
    <lineage>
        <taxon>Eukaryota</taxon>
        <taxon>Discoba</taxon>
        <taxon>Euglenozoa</taxon>
        <taxon>Kinetoplastea</taxon>
        <taxon>Metakinetoplastina</taxon>
        <taxon>Trypanosomatida</taxon>
        <taxon>Trypanosomatidae</taxon>
        <taxon>Trypanosoma</taxon>
    </lineage>
</organism>
<dbReference type="EMBL" id="MKKU01000101">
    <property type="protein sequence ID" value="RNF24442.1"/>
    <property type="molecule type" value="Genomic_DNA"/>
</dbReference>
<name>A0A422Q3D5_9TRYP</name>
<feature type="region of interest" description="Disordered" evidence="1">
    <location>
        <begin position="488"/>
        <end position="512"/>
    </location>
</feature>
<dbReference type="AlphaFoldDB" id="A0A422Q3D5"/>
<dbReference type="GO" id="GO:0016462">
    <property type="term" value="F:pyrophosphatase activity"/>
    <property type="evidence" value="ECO:0007669"/>
    <property type="project" value="UniProtKB-ARBA"/>
</dbReference>
<gene>
    <name evidence="3" type="ORF">Tco025E_02539</name>
</gene>
<proteinExistence type="predicted"/>
<dbReference type="Proteomes" id="UP000284403">
    <property type="component" value="Unassembled WGS sequence"/>
</dbReference>
<accession>A0A422Q3D5</accession>
<dbReference type="PANTHER" id="PTHR34948">
    <property type="entry name" value="OS08G0299200 PROTEIN"/>
    <property type="match status" value="1"/>
</dbReference>
<evidence type="ECO:0000256" key="1">
    <source>
        <dbReference type="SAM" id="MobiDB-lite"/>
    </source>
</evidence>
<evidence type="ECO:0000313" key="4">
    <source>
        <dbReference type="Proteomes" id="UP000284403"/>
    </source>
</evidence>
<dbReference type="PANTHER" id="PTHR34948:SF2">
    <property type="entry name" value="TRIPHOSPHATE TUNNEL METALLOENZYME 3"/>
    <property type="match status" value="1"/>
</dbReference>
<feature type="domain" description="CYTH" evidence="2">
    <location>
        <begin position="11"/>
        <end position="212"/>
    </location>
</feature>
<comment type="caution">
    <text evidence="3">The sequence shown here is derived from an EMBL/GenBank/DDBJ whole genome shotgun (WGS) entry which is preliminary data.</text>
</comment>
<keyword evidence="4" id="KW-1185">Reference proteome</keyword>
<dbReference type="InterPro" id="IPR023577">
    <property type="entry name" value="CYTH_domain"/>
</dbReference>
<reference evidence="3 4" key="1">
    <citation type="journal article" date="2018" name="BMC Genomics">
        <title>Genomic comparison of Trypanosoma conorhini and Trypanosoma rangeli to Trypanosoma cruzi strains of high and low virulence.</title>
        <authorList>
            <person name="Bradwell K.R."/>
            <person name="Koparde V.N."/>
            <person name="Matveyev A.V."/>
            <person name="Serrano M.G."/>
            <person name="Alves J.M."/>
            <person name="Parikh H."/>
            <person name="Huang B."/>
            <person name="Lee V."/>
            <person name="Espinosa-Alvarez O."/>
            <person name="Ortiz P.A."/>
            <person name="Costa-Martins A.G."/>
            <person name="Teixeira M.M."/>
            <person name="Buck G.A."/>
        </authorList>
    </citation>
    <scope>NUCLEOTIDE SEQUENCE [LARGE SCALE GENOMIC DNA]</scope>
    <source>
        <strain evidence="3 4">025E</strain>
    </source>
</reference>
<dbReference type="Pfam" id="PF01928">
    <property type="entry name" value="CYTH"/>
    <property type="match status" value="1"/>
</dbReference>
<dbReference type="OrthoDB" id="2160189at2759"/>
<evidence type="ECO:0000259" key="2">
    <source>
        <dbReference type="Pfam" id="PF01928"/>
    </source>
</evidence>
<sequence length="610" mass="69335">MATEDGMKFAVKLRLEDESDFDRLSQALSLRVNSDEVYKDYFFDFTSRRLSHNSGVLRLRVPVAGTETAATTLPSLTLKERNIVERGDQMYTVHQVPNLPEEVKEELLAGKPFMEVLRRCCHCLKKEQAAKMSSIIKGLEDSEKTPGAAGPIEIVDSLKSHRRVYGCALEPRSGNVAGANEYSERTGIHMLGGTIRLDETDFPFGKRYEIEVVDFNFPVGDVRKELESFLHLHNINYSESLESKCSTFMKYLEGFQSHSEDIAGVLLRISGDEGYEEAVRWLENKCSTIALNPQTVGLTQGSTYPSSQAGAVCSYLSGQRALPMSAHSGQDIFSQSLHQCSQLSSEREMNPNSSVDERQKCEDYEEYQENFYFDSSDRILDRRRCEMELRYSSQRQAFMLSLKQSQSVEDGSQNANTLRGTLSGDMARELLRSPTRFLKDRRRDNCVAEALWDEFNMRELFVLGFCQTMRRGFTRPVTVDSQLRCLREKRRRQPSDDDDVDPEPQRGRLQTDLPPLTIHLDNTLIGRKELLKKYVEDAAESPSCTIASSPALPKGKDEKRVYEVGVSKLPKEIQQAVKNWFLSKMHKLGVECELARRTKLEQCVASLPKQ</sequence>
<dbReference type="InterPro" id="IPR033469">
    <property type="entry name" value="CYTH-like_dom_sf"/>
</dbReference>
<evidence type="ECO:0000313" key="3">
    <source>
        <dbReference type="EMBL" id="RNF24442.1"/>
    </source>
</evidence>
<protein>
    <recommendedName>
        <fullName evidence="2">CYTH domain-containing protein</fullName>
    </recommendedName>
</protein>
<dbReference type="RefSeq" id="XP_029230433.1">
    <property type="nucleotide sequence ID" value="XM_029369464.1"/>
</dbReference>
<dbReference type="Gene3D" id="2.40.320.10">
    <property type="entry name" value="Hypothetical Protein Pfu-838710-001"/>
    <property type="match status" value="2"/>
</dbReference>